<evidence type="ECO:0000256" key="3">
    <source>
        <dbReference type="ARBA" id="ARBA00023163"/>
    </source>
</evidence>
<accession>A0ABT4Q4R3</accession>
<feature type="domain" description="HTH araC/xylS-type" evidence="4">
    <location>
        <begin position="166"/>
        <end position="264"/>
    </location>
</feature>
<dbReference type="PROSITE" id="PS01124">
    <property type="entry name" value="HTH_ARAC_FAMILY_2"/>
    <property type="match status" value="1"/>
</dbReference>
<evidence type="ECO:0000256" key="2">
    <source>
        <dbReference type="ARBA" id="ARBA00023125"/>
    </source>
</evidence>
<dbReference type="PRINTS" id="PR00032">
    <property type="entry name" value="HTHARAC"/>
</dbReference>
<dbReference type="InterPro" id="IPR018062">
    <property type="entry name" value="HTH_AraC-typ_CS"/>
</dbReference>
<dbReference type="PANTHER" id="PTHR43280">
    <property type="entry name" value="ARAC-FAMILY TRANSCRIPTIONAL REGULATOR"/>
    <property type="match status" value="1"/>
</dbReference>
<dbReference type="EMBL" id="JAQAGZ010000003">
    <property type="protein sequence ID" value="MCZ8511813.1"/>
    <property type="molecule type" value="Genomic_DNA"/>
</dbReference>
<comment type="caution">
    <text evidence="5">The sequence shown here is derived from an EMBL/GenBank/DDBJ whole genome shotgun (WGS) entry which is preliminary data.</text>
</comment>
<keyword evidence="6" id="KW-1185">Reference proteome</keyword>
<keyword evidence="2" id="KW-0238">DNA-binding</keyword>
<dbReference type="Pfam" id="PF12833">
    <property type="entry name" value="HTH_18"/>
    <property type="match status" value="1"/>
</dbReference>
<dbReference type="InterPro" id="IPR020449">
    <property type="entry name" value="Tscrpt_reg_AraC-type_HTH"/>
</dbReference>
<dbReference type="InterPro" id="IPR003313">
    <property type="entry name" value="AraC-bd"/>
</dbReference>
<dbReference type="SUPFAM" id="SSF51215">
    <property type="entry name" value="Regulatory protein AraC"/>
    <property type="match status" value="1"/>
</dbReference>
<dbReference type="InterPro" id="IPR018060">
    <property type="entry name" value="HTH_AraC"/>
</dbReference>
<dbReference type="Gene3D" id="1.10.10.60">
    <property type="entry name" value="Homeodomain-like"/>
    <property type="match status" value="2"/>
</dbReference>
<gene>
    <name evidence="5" type="ORF">O9H85_05125</name>
</gene>
<dbReference type="RefSeq" id="WP_269880213.1">
    <property type="nucleotide sequence ID" value="NZ_JAQAGZ010000003.1"/>
</dbReference>
<dbReference type="PROSITE" id="PS00041">
    <property type="entry name" value="HTH_ARAC_FAMILY_1"/>
    <property type="match status" value="1"/>
</dbReference>
<dbReference type="Proteomes" id="UP001527882">
    <property type="component" value="Unassembled WGS sequence"/>
</dbReference>
<dbReference type="InterPro" id="IPR009057">
    <property type="entry name" value="Homeodomain-like_sf"/>
</dbReference>
<dbReference type="SUPFAM" id="SSF46689">
    <property type="entry name" value="Homeodomain-like"/>
    <property type="match status" value="2"/>
</dbReference>
<evidence type="ECO:0000256" key="1">
    <source>
        <dbReference type="ARBA" id="ARBA00023015"/>
    </source>
</evidence>
<evidence type="ECO:0000259" key="4">
    <source>
        <dbReference type="PROSITE" id="PS01124"/>
    </source>
</evidence>
<sequence>MPPKNDSPLSGIQYGYSNSVMIKTSYHYHDNYQIYFLISGSSEYFVKDKSYSVSNHDILFIPKGTLHKNNYISQSYERAVINFTEEYIGIDYILKMKDLFEQCIYKPQNPELIKKLFFIIGEEMDKNDDLSSDLIKSYFIQLLSYFIRNKSEFVYHSNNHANPTIERLIRFINANYHLSITLDSASDMLNLSNSHLSRLFLKTTGLGFKEYVRIIRINNAKNMLKTTNHSIRQIAFDCGFNDSNYFSKAFKESTGYSPLQFKKHQKRKSP</sequence>
<evidence type="ECO:0000313" key="5">
    <source>
        <dbReference type="EMBL" id="MCZ8511813.1"/>
    </source>
</evidence>
<protein>
    <submittedName>
        <fullName evidence="5">AraC family transcriptional regulator</fullName>
    </submittedName>
</protein>
<dbReference type="Gene3D" id="2.60.120.10">
    <property type="entry name" value="Jelly Rolls"/>
    <property type="match status" value="1"/>
</dbReference>
<dbReference type="Pfam" id="PF02311">
    <property type="entry name" value="AraC_binding"/>
    <property type="match status" value="1"/>
</dbReference>
<keyword evidence="3" id="KW-0804">Transcription</keyword>
<proteinExistence type="predicted"/>
<dbReference type="SMART" id="SM00342">
    <property type="entry name" value="HTH_ARAC"/>
    <property type="match status" value="1"/>
</dbReference>
<dbReference type="InterPro" id="IPR014710">
    <property type="entry name" value="RmlC-like_jellyroll"/>
</dbReference>
<evidence type="ECO:0000313" key="6">
    <source>
        <dbReference type="Proteomes" id="UP001527882"/>
    </source>
</evidence>
<dbReference type="PANTHER" id="PTHR43280:SF28">
    <property type="entry name" value="HTH-TYPE TRANSCRIPTIONAL ACTIVATOR RHAS"/>
    <property type="match status" value="1"/>
</dbReference>
<organism evidence="5 6">
    <name type="scientific">Paenibacillus gyeongsangnamensis</name>
    <dbReference type="NCBI Taxonomy" id="3388067"/>
    <lineage>
        <taxon>Bacteria</taxon>
        <taxon>Bacillati</taxon>
        <taxon>Bacillota</taxon>
        <taxon>Bacilli</taxon>
        <taxon>Bacillales</taxon>
        <taxon>Paenibacillaceae</taxon>
        <taxon>Paenibacillus</taxon>
    </lineage>
</organism>
<dbReference type="InterPro" id="IPR037923">
    <property type="entry name" value="HTH-like"/>
</dbReference>
<name>A0ABT4Q4R3_9BACL</name>
<reference evidence="5 6" key="1">
    <citation type="submission" date="2022-12" db="EMBL/GenBank/DDBJ databases">
        <title>Draft genome sequence of Paenibacillus sp. dW9.</title>
        <authorList>
            <person name="Choi E.-W."/>
            <person name="Kim D.-U."/>
        </authorList>
    </citation>
    <scope>NUCLEOTIDE SEQUENCE [LARGE SCALE GENOMIC DNA]</scope>
    <source>
        <strain evidence="6">dW9</strain>
    </source>
</reference>
<keyword evidence="1" id="KW-0805">Transcription regulation</keyword>